<keyword evidence="8" id="KW-1185">Reference proteome</keyword>
<dbReference type="PRINTS" id="PR00455">
    <property type="entry name" value="HTHTETR"/>
</dbReference>
<feature type="DNA-binding region" description="H-T-H motif" evidence="4">
    <location>
        <begin position="44"/>
        <end position="63"/>
    </location>
</feature>
<dbReference type="InterPro" id="IPR050109">
    <property type="entry name" value="HTH-type_TetR-like_transc_reg"/>
</dbReference>
<dbReference type="InterPro" id="IPR009057">
    <property type="entry name" value="Homeodomain-like_sf"/>
</dbReference>
<feature type="region of interest" description="Disordered" evidence="5">
    <location>
        <begin position="209"/>
        <end position="228"/>
    </location>
</feature>
<dbReference type="SUPFAM" id="SSF48498">
    <property type="entry name" value="Tetracyclin repressor-like, C-terminal domain"/>
    <property type="match status" value="1"/>
</dbReference>
<dbReference type="InterPro" id="IPR001647">
    <property type="entry name" value="HTH_TetR"/>
</dbReference>
<evidence type="ECO:0000256" key="5">
    <source>
        <dbReference type="SAM" id="MobiDB-lite"/>
    </source>
</evidence>
<keyword evidence="3" id="KW-0804">Transcription</keyword>
<dbReference type="EMBL" id="FTRV01000013">
    <property type="protein sequence ID" value="SPM29640.1"/>
    <property type="molecule type" value="Genomic_DNA"/>
</dbReference>
<dbReference type="Proteomes" id="UP000241595">
    <property type="component" value="Unassembled WGS sequence"/>
</dbReference>
<evidence type="ECO:0000256" key="4">
    <source>
        <dbReference type="PROSITE-ProRule" id="PRU00335"/>
    </source>
</evidence>
<feature type="compositionally biased region" description="Basic and acidic residues" evidence="5">
    <location>
        <begin position="214"/>
        <end position="228"/>
    </location>
</feature>
<feature type="domain" description="HTH tetR-type" evidence="6">
    <location>
        <begin position="21"/>
        <end position="81"/>
    </location>
</feature>
<feature type="non-terminal residue" evidence="7">
    <location>
        <position position="1"/>
    </location>
</feature>
<sequence length="228" mass="24765">VTDRKTVTSPPLGRPVGASGEQTRARIIVAAMRCVATVGYSKATIREIAKAAEMTSGSLYHYFPNKSALLAATAQDIDEIASARLRAAAALPGDTVERLEAVLDEMHRLLREYPHLAAFDRAMRAEGAAHPRRGRVRHPGLKALRDIIDEILDEARARKALPPGTEPAAAVDAIYALARGLMERATHLTPDAYAATLDSAKELIRGTLFAPQASRRESTAQRRSRRDP</sequence>
<evidence type="ECO:0000256" key="3">
    <source>
        <dbReference type="ARBA" id="ARBA00023163"/>
    </source>
</evidence>
<dbReference type="SUPFAM" id="SSF46689">
    <property type="entry name" value="Homeodomain-like"/>
    <property type="match status" value="1"/>
</dbReference>
<evidence type="ECO:0000256" key="2">
    <source>
        <dbReference type="ARBA" id="ARBA00023125"/>
    </source>
</evidence>
<dbReference type="AlphaFoldDB" id="A0A2U3NDU1"/>
<evidence type="ECO:0000313" key="7">
    <source>
        <dbReference type="EMBL" id="SPM29640.1"/>
    </source>
</evidence>
<evidence type="ECO:0000256" key="1">
    <source>
        <dbReference type="ARBA" id="ARBA00023015"/>
    </source>
</evidence>
<keyword evidence="2 4" id="KW-0238">DNA-binding</keyword>
<organism evidence="7 8">
    <name type="scientific">Mycobacterium terramassiliense</name>
    <dbReference type="NCBI Taxonomy" id="1841859"/>
    <lineage>
        <taxon>Bacteria</taxon>
        <taxon>Bacillati</taxon>
        <taxon>Actinomycetota</taxon>
        <taxon>Actinomycetes</taxon>
        <taxon>Mycobacteriales</taxon>
        <taxon>Mycobacteriaceae</taxon>
        <taxon>Mycobacterium</taxon>
    </lineage>
</organism>
<dbReference type="PANTHER" id="PTHR30055:SF234">
    <property type="entry name" value="HTH-TYPE TRANSCRIPTIONAL REGULATOR BETI"/>
    <property type="match status" value="1"/>
</dbReference>
<dbReference type="GO" id="GO:0003700">
    <property type="term" value="F:DNA-binding transcription factor activity"/>
    <property type="evidence" value="ECO:0007669"/>
    <property type="project" value="TreeGrafter"/>
</dbReference>
<keyword evidence="1" id="KW-0805">Transcription regulation</keyword>
<dbReference type="PROSITE" id="PS50977">
    <property type="entry name" value="HTH_TETR_2"/>
    <property type="match status" value="1"/>
</dbReference>
<dbReference type="InterPro" id="IPR036271">
    <property type="entry name" value="Tet_transcr_reg_TetR-rel_C_sf"/>
</dbReference>
<dbReference type="Pfam" id="PF00440">
    <property type="entry name" value="TetR_N"/>
    <property type="match status" value="1"/>
</dbReference>
<dbReference type="Gene3D" id="1.10.357.10">
    <property type="entry name" value="Tetracycline Repressor, domain 2"/>
    <property type="match status" value="1"/>
</dbReference>
<reference evidence="7 8" key="1">
    <citation type="submission" date="2017-01" db="EMBL/GenBank/DDBJ databases">
        <authorList>
            <consortium name="Urmite Genomes"/>
        </authorList>
    </citation>
    <scope>NUCLEOTIDE SEQUENCE [LARGE SCALE GENOMIC DNA]</scope>
    <source>
        <strain evidence="7 8">AB308</strain>
    </source>
</reference>
<dbReference type="PANTHER" id="PTHR30055">
    <property type="entry name" value="HTH-TYPE TRANSCRIPTIONAL REGULATOR RUTR"/>
    <property type="match status" value="1"/>
</dbReference>
<gene>
    <name evidence="7" type="ORF">MTAB308_3132</name>
</gene>
<protein>
    <submittedName>
        <fullName evidence="7">TetR family transcriptional regulator</fullName>
    </submittedName>
</protein>
<evidence type="ECO:0000313" key="8">
    <source>
        <dbReference type="Proteomes" id="UP000241595"/>
    </source>
</evidence>
<proteinExistence type="predicted"/>
<evidence type="ECO:0000259" key="6">
    <source>
        <dbReference type="PROSITE" id="PS50977"/>
    </source>
</evidence>
<accession>A0A2U3NDU1</accession>
<dbReference type="STRING" id="1841859.GCA_900157385_03132"/>
<name>A0A2U3NDU1_9MYCO</name>
<dbReference type="GO" id="GO:0000976">
    <property type="term" value="F:transcription cis-regulatory region binding"/>
    <property type="evidence" value="ECO:0007669"/>
    <property type="project" value="TreeGrafter"/>
</dbReference>